<organism evidence="2 3">
    <name type="scientific">Barrientosiimonas endolithica</name>
    <dbReference type="NCBI Taxonomy" id="1535208"/>
    <lineage>
        <taxon>Bacteria</taxon>
        <taxon>Bacillati</taxon>
        <taxon>Actinomycetota</taxon>
        <taxon>Actinomycetes</taxon>
        <taxon>Micrococcales</taxon>
        <taxon>Dermacoccaceae</taxon>
        <taxon>Barrientosiimonas</taxon>
    </lineage>
</organism>
<reference evidence="3" key="1">
    <citation type="journal article" date="2019" name="Int. J. Syst. Evol. Microbiol.">
        <title>The Global Catalogue of Microorganisms (GCM) 10K type strain sequencing project: providing services to taxonomists for standard genome sequencing and annotation.</title>
        <authorList>
            <consortium name="The Broad Institute Genomics Platform"/>
            <consortium name="The Broad Institute Genome Sequencing Center for Infectious Disease"/>
            <person name="Wu L."/>
            <person name="Ma J."/>
        </authorList>
    </citation>
    <scope>NUCLEOTIDE SEQUENCE [LARGE SCALE GENOMIC DNA]</scope>
    <source>
        <strain evidence="3">NBRC 110608</strain>
    </source>
</reference>
<dbReference type="RefSeq" id="WP_289232392.1">
    <property type="nucleotide sequence ID" value="NZ_AP027735.1"/>
</dbReference>
<keyword evidence="3" id="KW-1185">Reference proteome</keyword>
<proteinExistence type="predicted"/>
<evidence type="ECO:0008006" key="4">
    <source>
        <dbReference type="Google" id="ProtNLM"/>
    </source>
</evidence>
<evidence type="ECO:0000313" key="3">
    <source>
        <dbReference type="Proteomes" id="UP001321421"/>
    </source>
</evidence>
<accession>A0ABN6YM33</accession>
<name>A0ABN6YM33_9MICO</name>
<evidence type="ECO:0000313" key="2">
    <source>
        <dbReference type="EMBL" id="BDZ57165.1"/>
    </source>
</evidence>
<sequence length="76" mass="8017">MSASTGVEKHSVTMPAETSAGVRSRVGARGFSAYVSGAVARQLERDALDDILAQMDDEHGPVDEAEVAAIMERLAQ</sequence>
<feature type="region of interest" description="Disordered" evidence="1">
    <location>
        <begin position="1"/>
        <end position="21"/>
    </location>
</feature>
<gene>
    <name evidence="2" type="ORF">GCM10025872_08220</name>
</gene>
<dbReference type="EMBL" id="AP027735">
    <property type="protein sequence ID" value="BDZ57165.1"/>
    <property type="molecule type" value="Genomic_DNA"/>
</dbReference>
<evidence type="ECO:0000256" key="1">
    <source>
        <dbReference type="SAM" id="MobiDB-lite"/>
    </source>
</evidence>
<dbReference type="Proteomes" id="UP001321421">
    <property type="component" value="Chromosome"/>
</dbReference>
<protein>
    <recommendedName>
        <fullName evidence="4">CopG family transcriptional regulator</fullName>
    </recommendedName>
</protein>